<evidence type="ECO:0000256" key="1">
    <source>
        <dbReference type="SAM" id="MobiDB-lite"/>
    </source>
</evidence>
<dbReference type="InterPro" id="IPR050149">
    <property type="entry name" value="Collagen_superfamily"/>
</dbReference>
<name>A0A2B4RDZ0_STYPI</name>
<dbReference type="PANTHER" id="PTHR24023:SF1082">
    <property type="entry name" value="COLLAGEN TRIPLE HELIX REPEAT"/>
    <property type="match status" value="1"/>
</dbReference>
<comment type="caution">
    <text evidence="2">The sequence shown here is derived from an EMBL/GenBank/DDBJ whole genome shotgun (WGS) entry which is preliminary data.</text>
</comment>
<dbReference type="AlphaFoldDB" id="A0A2B4RDZ0"/>
<dbReference type="PANTHER" id="PTHR24023">
    <property type="entry name" value="COLLAGEN ALPHA"/>
    <property type="match status" value="1"/>
</dbReference>
<keyword evidence="3" id="KW-1185">Reference proteome</keyword>
<evidence type="ECO:0000313" key="2">
    <source>
        <dbReference type="EMBL" id="PFX14557.1"/>
    </source>
</evidence>
<reference evidence="3" key="1">
    <citation type="journal article" date="2017" name="bioRxiv">
        <title>Comparative analysis of the genomes of Stylophora pistillata and Acropora digitifera provides evidence for extensive differences between species of corals.</title>
        <authorList>
            <person name="Voolstra C.R."/>
            <person name="Li Y."/>
            <person name="Liew Y.J."/>
            <person name="Baumgarten S."/>
            <person name="Zoccola D."/>
            <person name="Flot J.-F."/>
            <person name="Tambutte S."/>
            <person name="Allemand D."/>
            <person name="Aranda M."/>
        </authorList>
    </citation>
    <scope>NUCLEOTIDE SEQUENCE [LARGE SCALE GENOMIC DNA]</scope>
</reference>
<dbReference type="GO" id="GO:0005615">
    <property type="term" value="C:extracellular space"/>
    <property type="evidence" value="ECO:0007669"/>
    <property type="project" value="TreeGrafter"/>
</dbReference>
<dbReference type="GO" id="GO:0005581">
    <property type="term" value="C:collagen trimer"/>
    <property type="evidence" value="ECO:0007669"/>
    <property type="project" value="UniProtKB-KW"/>
</dbReference>
<dbReference type="Proteomes" id="UP000225706">
    <property type="component" value="Unassembled WGS sequence"/>
</dbReference>
<feature type="region of interest" description="Disordered" evidence="1">
    <location>
        <begin position="1"/>
        <end position="120"/>
    </location>
</feature>
<sequence length="738" mass="80636">MVLIETVEERTQVSHTKGKGDTGPAGQKGDTGPAGQKGDTGSQGPKGDVGSQGPQGLKGDTGLQGPRGPRGLQGLRGSVGPKGDTGLVGVKGDKGDKGDTGPAGPQGPRGPAGSGGSADLSDLKKAITFTSTHGADRQVTGLSDQPLNGTAAVNENKLNTELAKKADSSTVLNGLSGKADTASVMLLDGTQKMTANLDMNGKDVINTKRENYLNMTTSQQATYENSNTLISRYEAGAMKRHLQGFLDITCLSNATQVYVDNTKKRIPSFRNLNDKQTLDVRKRKIVNLPDTFSDNDEAVSKKYVDTKLSKAGGTMTGNLAMGSNKVTSSHTAAADDELVNRKFVEDRLAHNLSASTLSNDLSYIMSSNGQFSDEDDITGKTITDQVVLYPTNPRTKPFDLSLDTSKGYYSSRFGVNMYSADRAEYTVVCELCWQSSKVDPNSVTLTATSSVETISTQRSNRFENHIIALIHMTKWSNATPNYLMFDVVIKNKSGQSYDQTLPIWAIVYGSKGYHNSIPKSVWTSWISFVSGGAHINSKLTLEFEPSVASSAVTKKYVDDKTEVVFLCEEYGSSKQQELSIFNFNHIDYSIGDEKIDELKALYKHYHKKWWCSRKIFKNFKRKSLLCKLGSTMLIVIGGIASGITMNPIPLATISGTGLLLKTFTDVKKFDRKIDMSKFAFTTYEKILTELRSYLRGRPFDSASFLNEVRLIDETIIDLCPILQSTKVLKQYETRFEPQ</sequence>
<protein>
    <submittedName>
        <fullName evidence="2">Collagen alpha-2(I) chain</fullName>
    </submittedName>
</protein>
<dbReference type="GO" id="GO:0031012">
    <property type="term" value="C:extracellular matrix"/>
    <property type="evidence" value="ECO:0007669"/>
    <property type="project" value="TreeGrafter"/>
</dbReference>
<organism evidence="2 3">
    <name type="scientific">Stylophora pistillata</name>
    <name type="common">Smooth cauliflower coral</name>
    <dbReference type="NCBI Taxonomy" id="50429"/>
    <lineage>
        <taxon>Eukaryota</taxon>
        <taxon>Metazoa</taxon>
        <taxon>Cnidaria</taxon>
        <taxon>Anthozoa</taxon>
        <taxon>Hexacorallia</taxon>
        <taxon>Scleractinia</taxon>
        <taxon>Astrocoeniina</taxon>
        <taxon>Pocilloporidae</taxon>
        <taxon>Stylophora</taxon>
    </lineage>
</organism>
<dbReference type="EMBL" id="LSMT01000762">
    <property type="protein sequence ID" value="PFX14557.1"/>
    <property type="molecule type" value="Genomic_DNA"/>
</dbReference>
<proteinExistence type="predicted"/>
<accession>A0A2B4RDZ0</accession>
<gene>
    <name evidence="2" type="primary">COL1A2</name>
    <name evidence="2" type="ORF">AWC38_SpisGene21272</name>
</gene>
<evidence type="ECO:0000313" key="3">
    <source>
        <dbReference type="Proteomes" id="UP000225706"/>
    </source>
</evidence>
<feature type="compositionally biased region" description="Low complexity" evidence="1">
    <location>
        <begin position="63"/>
        <end position="90"/>
    </location>
</feature>
<dbReference type="InterPro" id="IPR008160">
    <property type="entry name" value="Collagen"/>
</dbReference>
<dbReference type="Pfam" id="PF01391">
    <property type="entry name" value="Collagen"/>
    <property type="match status" value="1"/>
</dbReference>
<dbReference type="OrthoDB" id="8939548at2759"/>
<keyword evidence="2" id="KW-0176">Collagen</keyword>